<dbReference type="InterPro" id="IPR011894">
    <property type="entry name" value="PorC_KorC"/>
</dbReference>
<dbReference type="InterPro" id="IPR002869">
    <property type="entry name" value="Pyrv_flavodox_OxRed_cen"/>
</dbReference>
<dbReference type="AlphaFoldDB" id="A0A1P8F6M6"/>
<dbReference type="Proteomes" id="UP000185934">
    <property type="component" value="Chromosome"/>
</dbReference>
<evidence type="ECO:0000256" key="1">
    <source>
        <dbReference type="ARBA" id="ARBA00023002"/>
    </source>
</evidence>
<keyword evidence="4" id="KW-1185">Reference proteome</keyword>
<dbReference type="InterPro" id="IPR019752">
    <property type="entry name" value="Pyrv/ketoisovalerate_OxRed_cat"/>
</dbReference>
<dbReference type="STRING" id="1839801.Dform_00778"/>
<dbReference type="EC" id="1.2.7.1" evidence="3"/>
<protein>
    <submittedName>
        <fullName evidence="3">Pyruvate ferredoxin oxidoreductase gamma subunit</fullName>
        <ecNumber evidence="3">1.2.7.1</ecNumber>
    </submittedName>
</protein>
<dbReference type="PANTHER" id="PTHR43366:SF1">
    <property type="entry name" value="PYRUVATE SYNTHASE SUBUNIT PORC"/>
    <property type="match status" value="1"/>
</dbReference>
<gene>
    <name evidence="3" type="primary">porG</name>
    <name evidence="3" type="ORF">Dform_00778</name>
</gene>
<proteinExistence type="predicted"/>
<dbReference type="Pfam" id="PF01558">
    <property type="entry name" value="POR"/>
    <property type="match status" value="1"/>
</dbReference>
<name>A0A1P8F6M6_9CHLR</name>
<reference evidence="4" key="1">
    <citation type="submission" date="2016-11" db="EMBL/GenBank/DDBJ databases">
        <title>Dehalogenimonas formicexedens sp. nov., a chlorinated alkane respiring bacterium isolated from contaminated groundwater.</title>
        <authorList>
            <person name="Key T.A."/>
            <person name="Bowman K.S."/>
            <person name="Lee I."/>
            <person name="Chun J."/>
            <person name="Albuquerque L."/>
            <person name="da Costa M.S."/>
            <person name="Rainey F.A."/>
            <person name="Moe W.M."/>
        </authorList>
    </citation>
    <scope>NUCLEOTIDE SEQUENCE [LARGE SCALE GENOMIC DNA]</scope>
    <source>
        <strain evidence="4">NSZ-14</strain>
    </source>
</reference>
<dbReference type="Gene3D" id="3.40.920.10">
    <property type="entry name" value="Pyruvate-ferredoxin oxidoreductase, PFOR, domain III"/>
    <property type="match status" value="1"/>
</dbReference>
<organism evidence="3 4">
    <name type="scientific">Dehalogenimonas formicexedens</name>
    <dbReference type="NCBI Taxonomy" id="1839801"/>
    <lineage>
        <taxon>Bacteria</taxon>
        <taxon>Bacillati</taxon>
        <taxon>Chloroflexota</taxon>
        <taxon>Dehalococcoidia</taxon>
        <taxon>Dehalococcoidales</taxon>
        <taxon>Dehalococcoidaceae</taxon>
        <taxon>Dehalogenimonas</taxon>
    </lineage>
</organism>
<dbReference type="GO" id="GO:0019164">
    <property type="term" value="F:pyruvate synthase activity"/>
    <property type="evidence" value="ECO:0007669"/>
    <property type="project" value="UniProtKB-EC"/>
</dbReference>
<dbReference type="KEGG" id="dfo:Dform_00778"/>
<dbReference type="NCBIfam" id="TIGR02175">
    <property type="entry name" value="PorC_KorC"/>
    <property type="match status" value="1"/>
</dbReference>
<evidence type="ECO:0000313" key="3">
    <source>
        <dbReference type="EMBL" id="APV44129.1"/>
    </source>
</evidence>
<dbReference type="PANTHER" id="PTHR43366">
    <property type="entry name" value="PYRUVATE SYNTHASE SUBUNIT PORC"/>
    <property type="match status" value="1"/>
</dbReference>
<accession>A0A1P8F6M6</accession>
<dbReference type="SUPFAM" id="SSF53323">
    <property type="entry name" value="Pyruvate-ferredoxin oxidoreductase, PFOR, domain III"/>
    <property type="match status" value="1"/>
</dbReference>
<evidence type="ECO:0000313" key="4">
    <source>
        <dbReference type="Proteomes" id="UP000185934"/>
    </source>
</evidence>
<keyword evidence="1 3" id="KW-0560">Oxidoreductase</keyword>
<sequence length="140" mass="15156">MAYNRINQHHPIRNRAGITQPDVVVVLDPSLLAIGKVTSGLKDGGTVVINTSKAIEAFPELSERWNVAIIDATRIAREELGVPIVNTTMLGALLKATGAIDISAMTEPLKGRFGRLADKNIKALKRAFEETQVKELKTVG</sequence>
<evidence type="ECO:0000259" key="2">
    <source>
        <dbReference type="Pfam" id="PF01558"/>
    </source>
</evidence>
<dbReference type="InterPro" id="IPR051626">
    <property type="entry name" value="Oxidoreductase_gamma_subunit"/>
</dbReference>
<feature type="domain" description="Pyruvate/ketoisovalerate oxidoreductase catalytic" evidence="2">
    <location>
        <begin position="2"/>
        <end position="129"/>
    </location>
</feature>
<dbReference type="EMBL" id="CP018258">
    <property type="protein sequence ID" value="APV44129.1"/>
    <property type="molecule type" value="Genomic_DNA"/>
</dbReference>
<keyword evidence="3" id="KW-0670">Pyruvate</keyword>